<accession>A0A0F9HMX3</accession>
<comment type="caution">
    <text evidence="1">The sequence shown here is derived from an EMBL/GenBank/DDBJ whole genome shotgun (WGS) entry which is preliminary data.</text>
</comment>
<evidence type="ECO:0000313" key="1">
    <source>
        <dbReference type="EMBL" id="KKL76497.1"/>
    </source>
</evidence>
<sequence length="30" mass="3254">MPIFNSVSGGDSTMTTHIEYIKQVASIVKV</sequence>
<name>A0A0F9HMX3_9ZZZZ</name>
<proteinExistence type="predicted"/>
<protein>
    <submittedName>
        <fullName evidence="1">Uncharacterized protein</fullName>
    </submittedName>
</protein>
<reference evidence="1" key="1">
    <citation type="journal article" date="2015" name="Nature">
        <title>Complex archaea that bridge the gap between prokaryotes and eukaryotes.</title>
        <authorList>
            <person name="Spang A."/>
            <person name="Saw J.H."/>
            <person name="Jorgensen S.L."/>
            <person name="Zaremba-Niedzwiedzka K."/>
            <person name="Martijn J."/>
            <person name="Lind A.E."/>
            <person name="van Eijk R."/>
            <person name="Schleper C."/>
            <person name="Guy L."/>
            <person name="Ettema T.J."/>
        </authorList>
    </citation>
    <scope>NUCLEOTIDE SEQUENCE</scope>
</reference>
<gene>
    <name evidence="1" type="ORF">LCGC14_2044320</name>
</gene>
<dbReference type="EMBL" id="LAZR01024027">
    <property type="protein sequence ID" value="KKL76497.1"/>
    <property type="molecule type" value="Genomic_DNA"/>
</dbReference>
<feature type="non-terminal residue" evidence="1">
    <location>
        <position position="30"/>
    </location>
</feature>
<dbReference type="AlphaFoldDB" id="A0A0F9HMX3"/>
<organism evidence="1">
    <name type="scientific">marine sediment metagenome</name>
    <dbReference type="NCBI Taxonomy" id="412755"/>
    <lineage>
        <taxon>unclassified sequences</taxon>
        <taxon>metagenomes</taxon>
        <taxon>ecological metagenomes</taxon>
    </lineage>
</organism>